<evidence type="ECO:0000313" key="4">
    <source>
        <dbReference type="EMBL" id="KRV50710.1"/>
    </source>
</evidence>
<comment type="similarity">
    <text evidence="1">Belongs to the TolB family.</text>
</comment>
<evidence type="ECO:0000313" key="5">
    <source>
        <dbReference type="Proteomes" id="UP000050867"/>
    </source>
</evidence>
<dbReference type="Proteomes" id="UP000050867">
    <property type="component" value="Unassembled WGS sequence"/>
</dbReference>
<dbReference type="Gene3D" id="2.120.10.30">
    <property type="entry name" value="TolB, C-terminal domain"/>
    <property type="match status" value="2"/>
</dbReference>
<dbReference type="AlphaFoldDB" id="A0A0T6LXG5"/>
<gene>
    <name evidence="4" type="ORF">AQ490_13835</name>
</gene>
<dbReference type="Pfam" id="PF01345">
    <property type="entry name" value="DUF11"/>
    <property type="match status" value="1"/>
</dbReference>
<accession>A0A0T6LXG5</accession>
<evidence type="ECO:0000256" key="2">
    <source>
        <dbReference type="SAM" id="MobiDB-lite"/>
    </source>
</evidence>
<dbReference type="EMBL" id="LLZU01000005">
    <property type="protein sequence ID" value="KRV50710.1"/>
    <property type="molecule type" value="Genomic_DNA"/>
</dbReference>
<dbReference type="PANTHER" id="PTHR36842:SF1">
    <property type="entry name" value="PROTEIN TOLB"/>
    <property type="match status" value="1"/>
</dbReference>
<proteinExistence type="inferred from homology"/>
<comment type="caution">
    <text evidence="4">The sequence shown here is derived from an EMBL/GenBank/DDBJ whole genome shotgun (WGS) entry which is preliminary data.</text>
</comment>
<feature type="domain" description="DUF11" evidence="3">
    <location>
        <begin position="694"/>
        <end position="804"/>
    </location>
</feature>
<dbReference type="InterPro" id="IPR011042">
    <property type="entry name" value="6-blade_b-propeller_TolB-like"/>
</dbReference>
<dbReference type="PANTHER" id="PTHR36842">
    <property type="entry name" value="PROTEIN TOLB HOMOLOG"/>
    <property type="match status" value="1"/>
</dbReference>
<dbReference type="eggNOG" id="COG0823">
    <property type="taxonomic scope" value="Bacteria"/>
</dbReference>
<protein>
    <recommendedName>
        <fullName evidence="3">DUF11 domain-containing protein</fullName>
    </recommendedName>
</protein>
<name>A0A0T6LXG5_WENVI</name>
<dbReference type="SUPFAM" id="SSF82171">
    <property type="entry name" value="DPP6 N-terminal domain-like"/>
    <property type="match status" value="1"/>
</dbReference>
<dbReference type="InterPro" id="IPR011659">
    <property type="entry name" value="WD40"/>
</dbReference>
<evidence type="ECO:0000259" key="3">
    <source>
        <dbReference type="Pfam" id="PF01345"/>
    </source>
</evidence>
<feature type="compositionally biased region" description="Pro residues" evidence="2">
    <location>
        <begin position="810"/>
        <end position="850"/>
    </location>
</feature>
<dbReference type="STRING" id="76728.AQ490_13835"/>
<dbReference type="InterPro" id="IPR001434">
    <property type="entry name" value="OmcB-like_DUF11"/>
</dbReference>
<evidence type="ECO:0000256" key="1">
    <source>
        <dbReference type="ARBA" id="ARBA00009820"/>
    </source>
</evidence>
<organism evidence="4 5">
    <name type="scientific">Wenjunlia vitaminophila</name>
    <name type="common">Streptomyces vitaminophilus</name>
    <dbReference type="NCBI Taxonomy" id="76728"/>
    <lineage>
        <taxon>Bacteria</taxon>
        <taxon>Bacillati</taxon>
        <taxon>Actinomycetota</taxon>
        <taxon>Actinomycetes</taxon>
        <taxon>Kitasatosporales</taxon>
        <taxon>Streptomycetaceae</taxon>
        <taxon>Wenjunlia</taxon>
    </lineage>
</organism>
<reference evidence="4 5" key="1">
    <citation type="submission" date="2015-10" db="EMBL/GenBank/DDBJ databases">
        <title>Draft genome sequence of pyrrolomycin-producing Streptomyces vitaminophilus.</title>
        <authorList>
            <person name="Graham D.E."/>
            <person name="Mahan K.M."/>
            <person name="Klingeman D.M."/>
            <person name="Hettich R.L."/>
            <person name="Parry R.J."/>
        </authorList>
    </citation>
    <scope>NUCLEOTIDE SEQUENCE [LARGE SCALE GENOMIC DNA]</scope>
    <source>
        <strain evidence="4 5">ATCC 31673</strain>
    </source>
</reference>
<keyword evidence="5" id="KW-1185">Reference proteome</keyword>
<feature type="region of interest" description="Disordered" evidence="2">
    <location>
        <begin position="788"/>
        <end position="860"/>
    </location>
</feature>
<dbReference type="Pfam" id="PF07676">
    <property type="entry name" value="PD40"/>
    <property type="match status" value="4"/>
</dbReference>
<dbReference type="RefSeq" id="WP_051087454.1">
    <property type="nucleotide sequence ID" value="NZ_LLZU01000005.1"/>
</dbReference>
<sequence>MNGGTGPSGWARSVRIVIAVVVLLSSVVALGELPVARPAGPDLPAPAPAADPVRVTYAGTEHHSMGLVTGVGTSDPFFGPAPTHFDTESFARGDALVFTSLRDSRRPQVYLRTAAGTVHRLTTDRNAAHPQLTPDGQWVVFDSAEPGGPEGKEQRDLWIVRVDGTGERRLTDTPADERYPTVSPDGSRLAYSSNDACTCRDQIYVRALAGGPVTQVTSATEGSAVDPVWNPVDDAAHRDLIAYTLEAEGETGPSLRVTTPAGEDAPLLTAGGASWRSRSADWLPNGDEVVFVGLDGPYGATGRYVYRSATGSASAPSLVLDESGRDVSSPTWLGPGDTGGVVVTRTSAATPHVARLSDIRPDGVDPRDLGLDLLVEDPAADTNTDPANDPLFHPAPGYDPWTERQGYGPDGRQIVVSRFEGPPGDREQRIWLADAEGRDPRVVGLHGRERGDWDTDPAFSPDGRFLAFTRTSPGGAGPGSGPGRVLIALVATGEVVGTVRPPRGWEGASDAQPTWSSDGAVIAFTRTAVINDNGGNKHVWTVPADSLDEQADLSATLCPGSCEVIDDSPAFSPDGRTLAFNRKDGGGRTNERNGVLVTPLTGGGCRVVLPAGLRDRPDACWQALPDTSRTGPHQPRDVAWSPDGSRLVLSSREGVEPNAPEALSVLDVATGDLTDLTASLPGRQKEPAYQQSVDLALTAPETTPAVRTGSVATVTVTVTNAGPAPSPGTVFTAAPPAGVRLEGLTTPAGGCDTAALQCDLGVLPPLATVRVTARVVGVTEGDQTVGWSVSGAVVDPDPGDNAGRTVVPVEQPPPQVPRPPTSDSPPTSDGPPGGPSAPAPPPQHPQPPAGPALSLDAQPNPGYVGGRVVLSYTVRNRGEALASGLRLRLGLPAGVPTGRLPAGCTRTGCVLGDLEPGASSVVRVVLAPREPLRTTLTGTLTTTGTDANRADNTAREPLRVLQPRIVAVPAVGKPGFVTSVRGTDFPPGAPVTLTWKPGITAAAAPTLPRRDGTFAAQLLIMTKDQTGPRTITARGPGFSPVTTPFLVVNGTFQPPDEVTRR</sequence>